<dbReference type="PANTHER" id="PTHR43537:SF47">
    <property type="entry name" value="REGULATORY PROTEIN GNTR HTH"/>
    <property type="match status" value="1"/>
</dbReference>
<dbReference type="InterPro" id="IPR011711">
    <property type="entry name" value="GntR_C"/>
</dbReference>
<dbReference type="PROSITE" id="PS50949">
    <property type="entry name" value="HTH_GNTR"/>
    <property type="match status" value="1"/>
</dbReference>
<feature type="domain" description="HTH gntR-type" evidence="4">
    <location>
        <begin position="9"/>
        <end position="77"/>
    </location>
</feature>
<dbReference type="EMBL" id="JAAGLQ010000238">
    <property type="protein sequence ID" value="NEA16312.1"/>
    <property type="molecule type" value="Genomic_DNA"/>
</dbReference>
<reference evidence="5 8" key="2">
    <citation type="submission" date="2021-07" db="EMBL/GenBank/DDBJ databases">
        <title>Sequencing Streptomyces halstedii LGO-A4 genome an citrus endophytic actinomycete.</title>
        <authorList>
            <person name="Samborskyy M."/>
            <person name="Scott N."/>
            <person name="Deglau R."/>
            <person name="Dickens S."/>
            <person name="Oliveira L.G."/>
        </authorList>
    </citation>
    <scope>NUCLEOTIDE SEQUENCE [LARGE SCALE GENOMIC DNA]</scope>
    <source>
        <strain evidence="5 8">LGO-A4</strain>
    </source>
</reference>
<evidence type="ECO:0000313" key="8">
    <source>
        <dbReference type="Proteomes" id="UP000735541"/>
    </source>
</evidence>
<dbReference type="Proteomes" id="UP000735541">
    <property type="component" value="Unassembled WGS sequence"/>
</dbReference>
<dbReference type="Proteomes" id="UP000471293">
    <property type="component" value="Unassembled WGS sequence"/>
</dbReference>
<dbReference type="EMBL" id="JAHUVW010000002">
    <property type="protein sequence ID" value="MBV7673598.1"/>
    <property type="molecule type" value="Genomic_DNA"/>
</dbReference>
<dbReference type="InterPro" id="IPR000524">
    <property type="entry name" value="Tscrpt_reg_HTH_GntR"/>
</dbReference>
<dbReference type="RefSeq" id="WP_164344551.1">
    <property type="nucleotide sequence ID" value="NZ_JAAGLQ010000238.1"/>
</dbReference>
<evidence type="ECO:0000256" key="2">
    <source>
        <dbReference type="ARBA" id="ARBA00023125"/>
    </source>
</evidence>
<dbReference type="SUPFAM" id="SSF48008">
    <property type="entry name" value="GntR ligand-binding domain-like"/>
    <property type="match status" value="1"/>
</dbReference>
<comment type="caution">
    <text evidence="6">The sequence shown here is derived from an EMBL/GenBank/DDBJ whole genome shotgun (WGS) entry which is preliminary data.</text>
</comment>
<gene>
    <name evidence="6" type="ORF">G3I29_12390</name>
    <name evidence="5" type="ORF">STHAL_29560</name>
</gene>
<keyword evidence="3" id="KW-0804">Transcription</keyword>
<dbReference type="CDD" id="cd07377">
    <property type="entry name" value="WHTH_GntR"/>
    <property type="match status" value="1"/>
</dbReference>
<evidence type="ECO:0000256" key="1">
    <source>
        <dbReference type="ARBA" id="ARBA00023015"/>
    </source>
</evidence>
<dbReference type="AlphaFoldDB" id="A0A6N9U183"/>
<dbReference type="SUPFAM" id="SSF46785">
    <property type="entry name" value="Winged helix' DNA-binding domain"/>
    <property type="match status" value="1"/>
</dbReference>
<dbReference type="PRINTS" id="PR00035">
    <property type="entry name" value="HTHGNTR"/>
</dbReference>
<keyword evidence="2" id="KW-0238">DNA-binding</keyword>
<dbReference type="InterPro" id="IPR008920">
    <property type="entry name" value="TF_FadR/GntR_C"/>
</dbReference>
<dbReference type="PANTHER" id="PTHR43537">
    <property type="entry name" value="TRANSCRIPTIONAL REGULATOR, GNTR FAMILY"/>
    <property type="match status" value="1"/>
</dbReference>
<name>A0A6N9U183_STRHA</name>
<evidence type="ECO:0000313" key="5">
    <source>
        <dbReference type="EMBL" id="MBV7673598.1"/>
    </source>
</evidence>
<organism evidence="6 7">
    <name type="scientific">Streptomyces halstedii</name>
    <dbReference type="NCBI Taxonomy" id="1944"/>
    <lineage>
        <taxon>Bacteria</taxon>
        <taxon>Bacillati</taxon>
        <taxon>Actinomycetota</taxon>
        <taxon>Actinomycetes</taxon>
        <taxon>Kitasatosporales</taxon>
        <taxon>Streptomycetaceae</taxon>
        <taxon>Streptomyces</taxon>
    </lineage>
</organism>
<evidence type="ECO:0000313" key="6">
    <source>
        <dbReference type="EMBL" id="NEA16312.1"/>
    </source>
</evidence>
<dbReference type="Gene3D" id="1.10.10.10">
    <property type="entry name" value="Winged helix-like DNA-binding domain superfamily/Winged helix DNA-binding domain"/>
    <property type="match status" value="1"/>
</dbReference>
<evidence type="ECO:0000256" key="3">
    <source>
        <dbReference type="ARBA" id="ARBA00023163"/>
    </source>
</evidence>
<dbReference type="Pfam" id="PF07729">
    <property type="entry name" value="FCD"/>
    <property type="match status" value="1"/>
</dbReference>
<dbReference type="Gene3D" id="1.20.120.530">
    <property type="entry name" value="GntR ligand-binding domain-like"/>
    <property type="match status" value="1"/>
</dbReference>
<keyword evidence="1" id="KW-0805">Transcription regulation</keyword>
<dbReference type="SMART" id="SM00345">
    <property type="entry name" value="HTH_GNTR"/>
    <property type="match status" value="1"/>
</dbReference>
<proteinExistence type="predicted"/>
<accession>A0A6N9U183</accession>
<evidence type="ECO:0000313" key="7">
    <source>
        <dbReference type="Proteomes" id="UP000471293"/>
    </source>
</evidence>
<evidence type="ECO:0000259" key="4">
    <source>
        <dbReference type="PROSITE" id="PS50949"/>
    </source>
</evidence>
<dbReference type="InterPro" id="IPR036390">
    <property type="entry name" value="WH_DNA-bd_sf"/>
</dbReference>
<dbReference type="Pfam" id="PF00392">
    <property type="entry name" value="GntR"/>
    <property type="match status" value="1"/>
</dbReference>
<dbReference type="GO" id="GO:0003677">
    <property type="term" value="F:DNA binding"/>
    <property type="evidence" value="ECO:0007669"/>
    <property type="project" value="UniProtKB-KW"/>
</dbReference>
<dbReference type="SMART" id="SM00895">
    <property type="entry name" value="FCD"/>
    <property type="match status" value="1"/>
</dbReference>
<dbReference type="GO" id="GO:0003700">
    <property type="term" value="F:DNA-binding transcription factor activity"/>
    <property type="evidence" value="ECO:0007669"/>
    <property type="project" value="InterPro"/>
</dbReference>
<keyword evidence="8" id="KW-1185">Reference proteome</keyword>
<protein>
    <submittedName>
        <fullName evidence="6">FadR family transcriptional regulator</fullName>
    </submittedName>
</protein>
<reference evidence="6 7" key="1">
    <citation type="submission" date="2020-01" db="EMBL/GenBank/DDBJ databases">
        <title>Insect and environment-associated Actinomycetes.</title>
        <authorList>
            <person name="Currrie C."/>
            <person name="Chevrette M."/>
            <person name="Carlson C."/>
            <person name="Stubbendieck R."/>
            <person name="Wendt-Pienkowski E."/>
        </authorList>
    </citation>
    <scope>NUCLEOTIDE SEQUENCE [LARGE SCALE GENOMIC DNA]</scope>
    <source>
        <strain evidence="6 7">SID11342</strain>
    </source>
</reference>
<dbReference type="InterPro" id="IPR036388">
    <property type="entry name" value="WH-like_DNA-bd_sf"/>
</dbReference>
<sequence>MPLHTTPRTNLVDSVIAQIEELIRQGEWPVGSRIPAEPALVEQLGVGRNTVREAVRALAHTGLLGPRPGDGTYVLARDGLGAAVRRRLRYSDALEAYEVRASFERDAARYAAVRRTDEDLARIREALAGREDAWERGDDTSAFVEADLAFHRAVAAAAGNAVLAELYDQFSDSLRLTLHSVVGAPLPEAVRRQVAEHTAIVDAIERGDPEAAEKAALHHLGAAAEALRGLSR</sequence>